<feature type="domain" description="EGF-like" evidence="6">
    <location>
        <begin position="405"/>
        <end position="448"/>
    </location>
</feature>
<keyword evidence="1 4" id="KW-0245">EGF-like domain</keyword>
<proteinExistence type="predicted"/>
<dbReference type="PROSITE" id="PS01186">
    <property type="entry name" value="EGF_2"/>
    <property type="match status" value="13"/>
</dbReference>
<dbReference type="InterPro" id="IPR000152">
    <property type="entry name" value="EGF-type_Asp/Asn_hydroxyl_site"/>
</dbReference>
<dbReference type="Pfam" id="PF12662">
    <property type="entry name" value="cEGF"/>
    <property type="match status" value="1"/>
</dbReference>
<dbReference type="InterPro" id="IPR050751">
    <property type="entry name" value="ECM_structural_protein"/>
</dbReference>
<dbReference type="InterPro" id="IPR026823">
    <property type="entry name" value="cEGF"/>
</dbReference>
<feature type="domain" description="EGF-like" evidence="6">
    <location>
        <begin position="361"/>
        <end position="404"/>
    </location>
</feature>
<name>A0ABM4BXB0_HYDVU</name>
<dbReference type="SUPFAM" id="SSF57184">
    <property type="entry name" value="Growth factor receptor domain"/>
    <property type="match status" value="7"/>
</dbReference>
<dbReference type="CDD" id="cd00054">
    <property type="entry name" value="EGF_CA"/>
    <property type="match status" value="15"/>
</dbReference>
<dbReference type="SMART" id="SM00179">
    <property type="entry name" value="EGF_CA"/>
    <property type="match status" value="20"/>
</dbReference>
<dbReference type="SUPFAM" id="SSF57196">
    <property type="entry name" value="EGF/Laminin"/>
    <property type="match status" value="1"/>
</dbReference>
<feature type="domain" description="EGF-like" evidence="6">
    <location>
        <begin position="1215"/>
        <end position="1263"/>
    </location>
</feature>
<gene>
    <name evidence="8" type="primary">LOC136080745</name>
</gene>
<dbReference type="Proteomes" id="UP001652625">
    <property type="component" value="Chromosome 05"/>
</dbReference>
<evidence type="ECO:0000256" key="1">
    <source>
        <dbReference type="ARBA" id="ARBA00022536"/>
    </source>
</evidence>
<evidence type="ECO:0000256" key="5">
    <source>
        <dbReference type="SAM" id="SignalP"/>
    </source>
</evidence>
<evidence type="ECO:0000313" key="7">
    <source>
        <dbReference type="Proteomes" id="UP001652625"/>
    </source>
</evidence>
<dbReference type="InterPro" id="IPR018097">
    <property type="entry name" value="EGF_Ca-bd_CS"/>
</dbReference>
<feature type="domain" description="EGF-like" evidence="6">
    <location>
        <begin position="1130"/>
        <end position="1168"/>
    </location>
</feature>
<keyword evidence="7" id="KW-1185">Reference proteome</keyword>
<keyword evidence="3" id="KW-1015">Disulfide bond</keyword>
<evidence type="ECO:0000256" key="3">
    <source>
        <dbReference type="ARBA" id="ARBA00023157"/>
    </source>
</evidence>
<accession>A0ABM4BXB0</accession>
<dbReference type="InterPro" id="IPR049883">
    <property type="entry name" value="NOTCH1_EGF-like"/>
</dbReference>
<dbReference type="PANTHER" id="PTHR24034:SF89">
    <property type="entry name" value="COMPLEMENT COMPONENT C1Q RECEPTOR"/>
    <property type="match status" value="1"/>
</dbReference>
<feature type="signal peptide" evidence="5">
    <location>
        <begin position="1"/>
        <end position="22"/>
    </location>
</feature>
<dbReference type="PROSITE" id="PS50026">
    <property type="entry name" value="EGF_3"/>
    <property type="match status" value="15"/>
</dbReference>
<comment type="caution">
    <text evidence="4">Lacks conserved residue(s) required for the propagation of feature annotation.</text>
</comment>
<feature type="chain" id="PRO_5045310219" evidence="5">
    <location>
        <begin position="23"/>
        <end position="1676"/>
    </location>
</feature>
<sequence>MKSLVFVLQHLIFYNFFFEIKSQTPSTKVWYSNFETNESDLWNVTINNSRFQRVLYSSISSIVSSQDGDWAISANGINSELLLPQLAYYGGTITVTFFANSLQPTVLTVRFLKINLELLQQRDVIVTNNGWNLYSQSLSNVQYSAFLVSFLYNSNNPIYMDSVYINIDGKIISCAVLNTVNHCGFITDIATSYGWVFAATAVNWVTTSGYLYLKTNFLYLGGLVTGSLNFRAKSIGTSVTIVISVDQTSYTQRISSGYTTFDLTASTQYTVGQTYTLLITFVSATVPAGLSSISMNVAGNCIVCHPVLTCSKLTNGVTCVCGQNSCVGPNTQCIVSTIDPSINPCTCLPGYTKDSSGNCVDINECDSSSPPCSWNNGVCSNTNGSFICSCKSGWKMGQDNTSCVDINECDSSSPPCSWSNGVCSNTKGSFICSCKSGWKIGQDNASCDDINECDSSSPPCSWSNEVCSNTKGSFICSCKSGWKIGQDNASCDDINECDSSSPPCSWSNGVCSNTKGSFICSCKSGWKIGQDNASCDDINECDSSSPPCSWSNGVCSNTKGSFICSCKSGWKIGQDNASCDDINECDSSSPPCSWSNGVCSNTKGSFICSCKSGWKIGQDNASCDDINECDSSSPPCSWSNGVCSNTKGSFICSCKSGWKIGQDNASCDDINECDSSSPPCSWSNGVCSNTKGSFICSCKSGWKIGQDNASCDDINECYSSAPPCLWSNGVCSNTNGSFICSCKSGWKVGQDNTSCVDINECDSFSPPCSWSNGVCLNTNGSFICSCKNGWKMGQDNASCWDINECNSFVPPCSWSNGVCSNTNGSYICSCKSGWKMGQDNTSCVDINECNSIPSPCSWSNGVCINTNGSYFCSCKNEWRLGQDNASCVDKCNNTCVYTYSNGVYTNLCNGINSTLINTTLLNCFDVSECIKENNCSWNEGFCTNSMGNFKCLCKNEWVLTKTNRSCTAPSTIYSSVSKSSVKVKYIPFKETVVFKFVEVFICRLKNLFNDINLSKCYAALQFNPSITTIISLGTGNPKTSRKKRDVAYDNSPLNDGEVYAIFFRGYTSDGQNFTSPYSQPLIVVDPSSPCGPIDCFSYKNQTCSVVNSTYAKCYCKNGFISFDNLVTCEDINECLSVSNVCYKNSQCTNLIGSFNCSCMDGYKFKDYSNGCVDINECETLCKAPNTTCINTIGSYECRCNIAGSFYNTTLGLCQDLNECSSTKPCDSVRGICYNQDIFETGKPYSCSCPSGWELSKDGSNSCVDINECLTLCSGVNAFCINTFGSYKCSCAFGFSLNASSQCQLNNCSCPLNSKCTMNGNFGCTCNFGYFSNYMSSCEVIDQCQGTKNCMKPHQFCQNVYANLSFTCLCRDGYQKVGDDCIAINVSVCNHSLMNNISLCPFNQQCFDSKSSFECRCLTGYEKNESGQCQDINECKGNISVCQPNADCINTNGSYFCKCKEGFGGKNVTNTSMMPCYSTNVWSSWEQIGTCSELCVTNENQGKLKFQRFCEATDFSSCNGDFFKEEICNSELCDNKIAILKSVDCQKWPYMQANFIGQSVLNNETWLKKLRTWGSWKAKTCGQLLTDASSLVNQDIMNIVKEIKLLLDDKNTLRKVIDCNVYNEQKSSLQRQYIAMYSRLTMYSAIKATLSKLKSRIDVKLNECSRQLTMFGSYSSM</sequence>
<evidence type="ECO:0000256" key="2">
    <source>
        <dbReference type="ARBA" id="ARBA00022737"/>
    </source>
</evidence>
<protein>
    <submittedName>
        <fullName evidence="8">Fibrillin-2-like isoform X1</fullName>
    </submittedName>
</protein>
<feature type="domain" description="EGF-like" evidence="6">
    <location>
        <begin position="625"/>
        <end position="668"/>
    </location>
</feature>
<dbReference type="PROSITE" id="PS01187">
    <property type="entry name" value="EGF_CA"/>
    <property type="match status" value="8"/>
</dbReference>
<feature type="domain" description="EGF-like" evidence="6">
    <location>
        <begin position="845"/>
        <end position="888"/>
    </location>
</feature>
<dbReference type="PANTHER" id="PTHR24034">
    <property type="entry name" value="EGF-LIKE DOMAIN-CONTAINING PROTEIN"/>
    <property type="match status" value="1"/>
</dbReference>
<feature type="domain" description="EGF-like" evidence="6">
    <location>
        <begin position="669"/>
        <end position="712"/>
    </location>
</feature>
<feature type="domain" description="EGF-like" evidence="6">
    <location>
        <begin position="581"/>
        <end position="624"/>
    </location>
</feature>
<feature type="domain" description="EGF-like" evidence="6">
    <location>
        <begin position="801"/>
        <end position="844"/>
    </location>
</feature>
<feature type="domain" description="EGF-like" evidence="6">
    <location>
        <begin position="1430"/>
        <end position="1468"/>
    </location>
</feature>
<dbReference type="InterPro" id="IPR001881">
    <property type="entry name" value="EGF-like_Ca-bd_dom"/>
</dbReference>
<reference evidence="8" key="1">
    <citation type="submission" date="2025-08" db="UniProtKB">
        <authorList>
            <consortium name="RefSeq"/>
        </authorList>
    </citation>
    <scope>IDENTIFICATION</scope>
</reference>
<evidence type="ECO:0000313" key="8">
    <source>
        <dbReference type="RefSeq" id="XP_065653864.1"/>
    </source>
</evidence>
<dbReference type="SMART" id="SM00181">
    <property type="entry name" value="EGF"/>
    <property type="match status" value="21"/>
</dbReference>
<dbReference type="Gene3D" id="2.90.20.10">
    <property type="entry name" value="Plasmodium vivax P25 domain"/>
    <property type="match status" value="1"/>
</dbReference>
<keyword evidence="5" id="KW-0732">Signal</keyword>
<feature type="domain" description="EGF-like" evidence="6">
    <location>
        <begin position="757"/>
        <end position="798"/>
    </location>
</feature>
<evidence type="ECO:0000256" key="4">
    <source>
        <dbReference type="PROSITE-ProRule" id="PRU00076"/>
    </source>
</evidence>
<dbReference type="InterPro" id="IPR009030">
    <property type="entry name" value="Growth_fac_rcpt_cys_sf"/>
</dbReference>
<dbReference type="PROSITE" id="PS00010">
    <property type="entry name" value="ASX_HYDROXYL"/>
    <property type="match status" value="16"/>
</dbReference>
<feature type="domain" description="EGF-like" evidence="6">
    <location>
        <begin position="1173"/>
        <end position="1214"/>
    </location>
</feature>
<dbReference type="GeneID" id="136080745"/>
<dbReference type="Gene3D" id="2.10.25.10">
    <property type="entry name" value="Laminin"/>
    <property type="match status" value="17"/>
</dbReference>
<evidence type="ECO:0000259" key="6">
    <source>
        <dbReference type="PROSITE" id="PS50026"/>
    </source>
</evidence>
<feature type="domain" description="EGF-like" evidence="6">
    <location>
        <begin position="1264"/>
        <end position="1303"/>
    </location>
</feature>
<organism evidence="7 8">
    <name type="scientific">Hydra vulgaris</name>
    <name type="common">Hydra</name>
    <name type="synonym">Hydra attenuata</name>
    <dbReference type="NCBI Taxonomy" id="6087"/>
    <lineage>
        <taxon>Eukaryota</taxon>
        <taxon>Metazoa</taxon>
        <taxon>Cnidaria</taxon>
        <taxon>Hydrozoa</taxon>
        <taxon>Hydroidolina</taxon>
        <taxon>Anthoathecata</taxon>
        <taxon>Aplanulata</taxon>
        <taxon>Hydridae</taxon>
        <taxon>Hydra</taxon>
    </lineage>
</organism>
<keyword evidence="2" id="KW-0677">Repeat</keyword>
<dbReference type="RefSeq" id="XP_065653864.1">
    <property type="nucleotide sequence ID" value="XM_065797792.1"/>
</dbReference>
<feature type="domain" description="EGF-like" evidence="6">
    <location>
        <begin position="537"/>
        <end position="580"/>
    </location>
</feature>
<dbReference type="Pfam" id="PF07645">
    <property type="entry name" value="EGF_CA"/>
    <property type="match status" value="16"/>
</dbReference>
<dbReference type="InterPro" id="IPR000742">
    <property type="entry name" value="EGF"/>
</dbReference>
<feature type="domain" description="EGF-like" evidence="6">
    <location>
        <begin position="493"/>
        <end position="536"/>
    </location>
</feature>